<evidence type="ECO:0000313" key="1">
    <source>
        <dbReference type="EMBL" id="VAW65865.1"/>
    </source>
</evidence>
<dbReference type="EMBL" id="UOFG01000258">
    <property type="protein sequence ID" value="VAW65865.1"/>
    <property type="molecule type" value="Genomic_DNA"/>
</dbReference>
<accession>A0A3B0XC69</accession>
<gene>
    <name evidence="1" type="ORF">MNBD_GAMMA11-3441</name>
</gene>
<protein>
    <submittedName>
        <fullName evidence="1">Uncharacterized protein</fullName>
    </submittedName>
</protein>
<dbReference type="AlphaFoldDB" id="A0A3B0XC69"/>
<organism evidence="1">
    <name type="scientific">hydrothermal vent metagenome</name>
    <dbReference type="NCBI Taxonomy" id="652676"/>
    <lineage>
        <taxon>unclassified sequences</taxon>
        <taxon>metagenomes</taxon>
        <taxon>ecological metagenomes</taxon>
    </lineage>
</organism>
<reference evidence="1" key="1">
    <citation type="submission" date="2018-06" db="EMBL/GenBank/DDBJ databases">
        <authorList>
            <person name="Zhirakovskaya E."/>
        </authorList>
    </citation>
    <scope>NUCLEOTIDE SEQUENCE</scope>
</reference>
<sequence>MNIEIRAAGKLIYDIPQQRFVGDSPEIMQVSYYAGQQMIAIQKSDEQPNLFELHYMGLVAGEFKSMEAAKSSASLFAKEALHKLSKMILE</sequence>
<name>A0A3B0XC69_9ZZZZ</name>
<proteinExistence type="predicted"/>